<keyword evidence="11" id="KW-0472">Membrane</keyword>
<evidence type="ECO:0000259" key="13">
    <source>
        <dbReference type="PROSITE" id="PS51332"/>
    </source>
</evidence>
<dbReference type="OrthoDB" id="9801659at2"/>
<dbReference type="GO" id="GO:0051539">
    <property type="term" value="F:4 iron, 4 sulfur cluster binding"/>
    <property type="evidence" value="ECO:0007669"/>
    <property type="project" value="UniProtKB-KW"/>
</dbReference>
<dbReference type="InterPro" id="IPR007197">
    <property type="entry name" value="rSAM"/>
</dbReference>
<dbReference type="GO" id="GO:0005829">
    <property type="term" value="C:cytosol"/>
    <property type="evidence" value="ECO:0007669"/>
    <property type="project" value="TreeGrafter"/>
</dbReference>
<dbReference type="Gene3D" id="3.20.20.70">
    <property type="entry name" value="Aldolase class I"/>
    <property type="match status" value="1"/>
</dbReference>
<evidence type="ECO:0000256" key="5">
    <source>
        <dbReference type="ARBA" id="ARBA00022691"/>
    </source>
</evidence>
<evidence type="ECO:0000256" key="1">
    <source>
        <dbReference type="ARBA" id="ARBA00001966"/>
    </source>
</evidence>
<dbReference type="InterPro" id="IPR036724">
    <property type="entry name" value="Cobalamin-bd_sf"/>
</dbReference>
<dbReference type="InterPro" id="IPR037682">
    <property type="entry name" value="TonB_C"/>
</dbReference>
<dbReference type="Pfam" id="PF03544">
    <property type="entry name" value="TonB_C"/>
    <property type="match status" value="1"/>
</dbReference>
<evidence type="ECO:0000256" key="3">
    <source>
        <dbReference type="ARBA" id="ARBA00022603"/>
    </source>
</evidence>
<comment type="cofactor">
    <cofactor evidence="1">
        <name>[4Fe-4S] cluster</name>
        <dbReference type="ChEBI" id="CHEBI:49883"/>
    </cofactor>
</comment>
<sequence>MRVLLAGPDYEENLSLRYLSGSLLAAGHDAVLAAFNSPDDIAAVAREARGADLVGLSMCFQSRAKEFLGLARLIKSREPKTLIVAGGHYASCAAQPLIANHAEIDVIVIHEGESTLVEIGDALPHLEERLPQIPGIAYRNAGRVCFTAPRATLDDLDALPFPDRRGPIHSIAGVPTSYLMGSRGCYGSCAYCCITTLHQLAPGKRFRQRSVDRIADEMAALYQERGTRQFIFHDDNFLVPSAAFNLKRISEFGKALKKRGVEDIALVIKCRPADANPRVLRQLKDLGLVRVFLGVESSTATGLSSLERIQSVEDSERALETCSDLDISAQFTLMIFHPDATLGTLRSDVQFMRRFSGNPLNFCRAEIYAGTPLEKRMILLGRARGNYLAREYSLSDAVAARVCDVSLDLFYSRCWDTGSLMQKTIGLDHTAAVRKRFDRRPEGAALCRSVSRWVRSVNLDTISLLDEVLDLSSLHAGFTDAGLQRALIELRERESATRAEFLSEGSKLRAELAAFRLQDRASQFSRLPASRFRLARQAAAALLAIGIPATSGCGRSPDKDVKAPPPGPKENPYYGLSEMAAPPIQAPIPVPLQRVLCSLAGTVTDPMGAVVNTAKITVTNLNTGATLKVTPNESGQYLASNIPAGRYSVRVEAKYFKTVVIEKIELKPGEVGKADVRLEVGGNSWPGCCEYAAAPMQPQPENYIAKKKPFTYTVGEAEDKGTLKGVADLVYGDSRMWVQIFEANRDELETPGNVPSGIALTIPPRKRAVPKRISKVVPAYPPAALKDHIQGDVVMDVTLKEDGAVDQVSVISGNPIFLEPATAAVKQWRYRPLLVKGQPVLKFVVVISFGKRGKVR</sequence>
<dbReference type="PROSITE" id="PS52015">
    <property type="entry name" value="TONB_CTD"/>
    <property type="match status" value="1"/>
</dbReference>
<dbReference type="AlphaFoldDB" id="A0A2U3L0R5"/>
<keyword evidence="3" id="KW-0489">Methyltransferase</keyword>
<dbReference type="InterPro" id="IPR051198">
    <property type="entry name" value="BchE-like"/>
</dbReference>
<dbReference type="Gene3D" id="3.40.50.280">
    <property type="entry name" value="Cobalamin-binding domain"/>
    <property type="match status" value="1"/>
</dbReference>
<dbReference type="SUPFAM" id="SSF52242">
    <property type="entry name" value="Cobalamin (vitamin B12)-binding domain"/>
    <property type="match status" value="1"/>
</dbReference>
<dbReference type="EMBL" id="OMOD01000155">
    <property type="protein sequence ID" value="SPF45472.1"/>
    <property type="molecule type" value="Genomic_DNA"/>
</dbReference>
<dbReference type="InterPro" id="IPR058240">
    <property type="entry name" value="rSAM_sf"/>
</dbReference>
<accession>A0A2U3L0R5</accession>
<organism evidence="16 17">
    <name type="scientific">Candidatus Sulfotelmatobacter kueseliae</name>
    <dbReference type="NCBI Taxonomy" id="2042962"/>
    <lineage>
        <taxon>Bacteria</taxon>
        <taxon>Pseudomonadati</taxon>
        <taxon>Acidobacteriota</taxon>
        <taxon>Terriglobia</taxon>
        <taxon>Terriglobales</taxon>
        <taxon>Candidatus Korobacteraceae</taxon>
        <taxon>Candidatus Sulfotelmatobacter</taxon>
    </lineage>
</organism>
<gene>
    <name evidence="16" type="ORF">SBA1_60026</name>
</gene>
<keyword evidence="9" id="KW-0408">Iron</keyword>
<dbReference type="Pfam" id="PF04055">
    <property type="entry name" value="Radical_SAM"/>
    <property type="match status" value="1"/>
</dbReference>
<dbReference type="GO" id="GO:0055085">
    <property type="term" value="P:transmembrane transport"/>
    <property type="evidence" value="ECO:0007669"/>
    <property type="project" value="InterPro"/>
</dbReference>
<evidence type="ECO:0000259" key="15">
    <source>
        <dbReference type="PROSITE" id="PS52015"/>
    </source>
</evidence>
<dbReference type="SFLD" id="SFLDS00029">
    <property type="entry name" value="Radical_SAM"/>
    <property type="match status" value="1"/>
</dbReference>
<feature type="domain" description="TonB C-terminal" evidence="15">
    <location>
        <begin position="765"/>
        <end position="856"/>
    </location>
</feature>
<keyword evidence="7" id="KW-0479">Metal-binding</keyword>
<evidence type="ECO:0000256" key="7">
    <source>
        <dbReference type="ARBA" id="ARBA00022723"/>
    </source>
</evidence>
<dbReference type="InterPro" id="IPR013784">
    <property type="entry name" value="Carb-bd-like_fold"/>
</dbReference>
<keyword evidence="6" id="KW-0812">Transmembrane</keyword>
<dbReference type="InterPro" id="IPR006158">
    <property type="entry name" value="Cobalamin-bd"/>
</dbReference>
<dbReference type="NCBIfam" id="TIGR01352">
    <property type="entry name" value="tonB_Cterm"/>
    <property type="match status" value="1"/>
</dbReference>
<evidence type="ECO:0000259" key="14">
    <source>
        <dbReference type="PROSITE" id="PS51918"/>
    </source>
</evidence>
<evidence type="ECO:0000256" key="9">
    <source>
        <dbReference type="ARBA" id="ARBA00023004"/>
    </source>
</evidence>
<dbReference type="CDD" id="cd01335">
    <property type="entry name" value="Radical_SAM"/>
    <property type="match status" value="1"/>
</dbReference>
<dbReference type="SUPFAM" id="SSF49452">
    <property type="entry name" value="Starch-binding domain-like"/>
    <property type="match status" value="1"/>
</dbReference>
<evidence type="ECO:0000256" key="11">
    <source>
        <dbReference type="ARBA" id="ARBA00023136"/>
    </source>
</evidence>
<dbReference type="PANTHER" id="PTHR43409">
    <property type="entry name" value="ANAEROBIC MAGNESIUM-PROTOPORPHYRIN IX MONOMETHYL ESTER CYCLASE-RELATED"/>
    <property type="match status" value="1"/>
</dbReference>
<comment type="subcellular location">
    <subcellularLocation>
        <location evidence="2">Membrane</location>
        <topology evidence="2">Single-pass membrane protein</topology>
    </subcellularLocation>
</comment>
<feature type="domain" description="Radical SAM core" evidence="14">
    <location>
        <begin position="171"/>
        <end position="404"/>
    </location>
</feature>
<dbReference type="Gene3D" id="2.60.40.1120">
    <property type="entry name" value="Carboxypeptidase-like, regulatory domain"/>
    <property type="match status" value="1"/>
</dbReference>
<dbReference type="Pfam" id="PF02310">
    <property type="entry name" value="B12-binding"/>
    <property type="match status" value="1"/>
</dbReference>
<dbReference type="InterPro" id="IPR006638">
    <property type="entry name" value="Elp3/MiaA/NifB-like_rSAM"/>
</dbReference>
<dbReference type="SMART" id="SM00729">
    <property type="entry name" value="Elp3"/>
    <property type="match status" value="1"/>
</dbReference>
<evidence type="ECO:0000256" key="10">
    <source>
        <dbReference type="ARBA" id="ARBA00023014"/>
    </source>
</evidence>
<dbReference type="SFLD" id="SFLDG01123">
    <property type="entry name" value="methyltransferase_(Class_B)"/>
    <property type="match status" value="1"/>
</dbReference>
<evidence type="ECO:0000256" key="12">
    <source>
        <dbReference type="SAM" id="MobiDB-lite"/>
    </source>
</evidence>
<dbReference type="SUPFAM" id="SSF74653">
    <property type="entry name" value="TolA/TonB C-terminal domain"/>
    <property type="match status" value="1"/>
</dbReference>
<dbReference type="Gene3D" id="3.30.1150.10">
    <property type="match status" value="1"/>
</dbReference>
<evidence type="ECO:0000256" key="4">
    <source>
        <dbReference type="ARBA" id="ARBA00022679"/>
    </source>
</evidence>
<dbReference type="GO" id="GO:0016020">
    <property type="term" value="C:membrane"/>
    <property type="evidence" value="ECO:0007669"/>
    <property type="project" value="UniProtKB-SubCell"/>
</dbReference>
<dbReference type="PANTHER" id="PTHR43409:SF7">
    <property type="entry name" value="BLL1977 PROTEIN"/>
    <property type="match status" value="1"/>
</dbReference>
<reference evidence="17" key="1">
    <citation type="submission" date="2018-02" db="EMBL/GenBank/DDBJ databases">
        <authorList>
            <person name="Hausmann B."/>
        </authorList>
    </citation>
    <scope>NUCLEOTIDE SEQUENCE [LARGE SCALE GENOMIC DNA]</scope>
    <source>
        <strain evidence="17">Peat soil MAG SbA1</strain>
    </source>
</reference>
<dbReference type="Proteomes" id="UP000238701">
    <property type="component" value="Unassembled WGS sequence"/>
</dbReference>
<evidence type="ECO:0000313" key="17">
    <source>
        <dbReference type="Proteomes" id="UP000238701"/>
    </source>
</evidence>
<evidence type="ECO:0000256" key="6">
    <source>
        <dbReference type="ARBA" id="ARBA00022692"/>
    </source>
</evidence>
<name>A0A2U3L0R5_9BACT</name>
<dbReference type="InterPro" id="IPR013785">
    <property type="entry name" value="Aldolase_TIM"/>
</dbReference>
<dbReference type="SUPFAM" id="SSF102114">
    <property type="entry name" value="Radical SAM enzymes"/>
    <property type="match status" value="1"/>
</dbReference>
<dbReference type="SFLD" id="SFLDG01082">
    <property type="entry name" value="B12-binding_domain_containing"/>
    <property type="match status" value="1"/>
</dbReference>
<proteinExistence type="predicted"/>
<dbReference type="GO" id="GO:0030246">
    <property type="term" value="F:carbohydrate binding"/>
    <property type="evidence" value="ECO:0007669"/>
    <property type="project" value="InterPro"/>
</dbReference>
<dbReference type="PROSITE" id="PS51918">
    <property type="entry name" value="RADICAL_SAM"/>
    <property type="match status" value="1"/>
</dbReference>
<dbReference type="PROSITE" id="PS51332">
    <property type="entry name" value="B12_BINDING"/>
    <property type="match status" value="1"/>
</dbReference>
<dbReference type="CDD" id="cd02068">
    <property type="entry name" value="radical_SAM_B12_BD"/>
    <property type="match status" value="1"/>
</dbReference>
<evidence type="ECO:0000256" key="2">
    <source>
        <dbReference type="ARBA" id="ARBA00004167"/>
    </source>
</evidence>
<keyword evidence="8" id="KW-1133">Transmembrane helix</keyword>
<dbReference type="InterPro" id="IPR034466">
    <property type="entry name" value="Methyltransferase_Class_B"/>
</dbReference>
<dbReference type="Pfam" id="PF13620">
    <property type="entry name" value="CarboxypepD_reg"/>
    <property type="match status" value="1"/>
</dbReference>
<keyword evidence="5" id="KW-0949">S-adenosyl-L-methionine</keyword>
<protein>
    <submittedName>
        <fullName evidence="16">Uncharacterized protein</fullName>
    </submittedName>
</protein>
<feature type="domain" description="B12-binding" evidence="13">
    <location>
        <begin position="1"/>
        <end position="130"/>
    </location>
</feature>
<dbReference type="InterPro" id="IPR006260">
    <property type="entry name" value="TonB/TolA_C"/>
</dbReference>
<keyword evidence="10" id="KW-0411">Iron-sulfur</keyword>
<evidence type="ECO:0000313" key="16">
    <source>
        <dbReference type="EMBL" id="SPF45472.1"/>
    </source>
</evidence>
<keyword evidence="4" id="KW-0808">Transferase</keyword>
<feature type="region of interest" description="Disordered" evidence="12">
    <location>
        <begin position="553"/>
        <end position="572"/>
    </location>
</feature>
<evidence type="ECO:0000256" key="8">
    <source>
        <dbReference type="ARBA" id="ARBA00022989"/>
    </source>
</evidence>
<dbReference type="GO" id="GO:0031419">
    <property type="term" value="F:cobalamin binding"/>
    <property type="evidence" value="ECO:0007669"/>
    <property type="project" value="InterPro"/>
</dbReference>
<dbReference type="GO" id="GO:0046872">
    <property type="term" value="F:metal ion binding"/>
    <property type="evidence" value="ECO:0007669"/>
    <property type="project" value="UniProtKB-KW"/>
</dbReference>
<dbReference type="GO" id="GO:0003824">
    <property type="term" value="F:catalytic activity"/>
    <property type="evidence" value="ECO:0007669"/>
    <property type="project" value="InterPro"/>
</dbReference>